<evidence type="ECO:0000313" key="1">
    <source>
        <dbReference type="EMBL" id="KAG8235961.1"/>
    </source>
</evidence>
<organism evidence="1 2">
    <name type="scientific">Ladona fulva</name>
    <name type="common">Scarce chaser dragonfly</name>
    <name type="synonym">Libellula fulva</name>
    <dbReference type="NCBI Taxonomy" id="123851"/>
    <lineage>
        <taxon>Eukaryota</taxon>
        <taxon>Metazoa</taxon>
        <taxon>Ecdysozoa</taxon>
        <taxon>Arthropoda</taxon>
        <taxon>Hexapoda</taxon>
        <taxon>Insecta</taxon>
        <taxon>Pterygota</taxon>
        <taxon>Palaeoptera</taxon>
        <taxon>Odonata</taxon>
        <taxon>Epiprocta</taxon>
        <taxon>Anisoptera</taxon>
        <taxon>Libelluloidea</taxon>
        <taxon>Libellulidae</taxon>
        <taxon>Ladona</taxon>
    </lineage>
</organism>
<dbReference type="GO" id="GO:0008080">
    <property type="term" value="F:N-acetyltransferase activity"/>
    <property type="evidence" value="ECO:0007669"/>
    <property type="project" value="TreeGrafter"/>
</dbReference>
<gene>
    <name evidence="1" type="ORF">J437_LFUL018078</name>
</gene>
<dbReference type="SUPFAM" id="SSF55729">
    <property type="entry name" value="Acyl-CoA N-acyltransferases (Nat)"/>
    <property type="match status" value="1"/>
</dbReference>
<dbReference type="OrthoDB" id="8113373at2759"/>
<dbReference type="CDD" id="cd04301">
    <property type="entry name" value="NAT_SF"/>
    <property type="match status" value="1"/>
</dbReference>
<protein>
    <recommendedName>
        <fullName evidence="3">Dopamine N-acetyltransferase</fullName>
    </recommendedName>
</protein>
<name>A0A8K0KLC7_LADFU</name>
<reference evidence="1" key="1">
    <citation type="submission" date="2013-04" db="EMBL/GenBank/DDBJ databases">
        <authorList>
            <person name="Qu J."/>
            <person name="Murali S.C."/>
            <person name="Bandaranaike D."/>
            <person name="Bellair M."/>
            <person name="Blankenburg K."/>
            <person name="Chao H."/>
            <person name="Dinh H."/>
            <person name="Doddapaneni H."/>
            <person name="Downs B."/>
            <person name="Dugan-Rocha S."/>
            <person name="Elkadiri S."/>
            <person name="Gnanaolivu R.D."/>
            <person name="Hernandez B."/>
            <person name="Javaid M."/>
            <person name="Jayaseelan J.C."/>
            <person name="Lee S."/>
            <person name="Li M."/>
            <person name="Ming W."/>
            <person name="Munidasa M."/>
            <person name="Muniz J."/>
            <person name="Nguyen L."/>
            <person name="Ongeri F."/>
            <person name="Osuji N."/>
            <person name="Pu L.-L."/>
            <person name="Puazo M."/>
            <person name="Qu C."/>
            <person name="Quiroz J."/>
            <person name="Raj R."/>
            <person name="Weissenberger G."/>
            <person name="Xin Y."/>
            <person name="Zou X."/>
            <person name="Han Y."/>
            <person name="Richards S."/>
            <person name="Worley K."/>
            <person name="Muzny D."/>
            <person name="Gibbs R."/>
        </authorList>
    </citation>
    <scope>NUCLEOTIDE SEQUENCE</scope>
    <source>
        <strain evidence="1">Sampled in the wild</strain>
    </source>
</reference>
<dbReference type="PANTHER" id="PTHR20905:SF1">
    <property type="entry name" value="AT07410P-RELATED"/>
    <property type="match status" value="1"/>
</dbReference>
<dbReference type="Gene3D" id="3.40.630.30">
    <property type="match status" value="1"/>
</dbReference>
<dbReference type="AlphaFoldDB" id="A0A8K0KLC7"/>
<dbReference type="PANTHER" id="PTHR20905">
    <property type="entry name" value="N-ACETYLTRANSFERASE-RELATED"/>
    <property type="match status" value="1"/>
</dbReference>
<evidence type="ECO:0008006" key="3">
    <source>
        <dbReference type="Google" id="ProtNLM"/>
    </source>
</evidence>
<dbReference type="Proteomes" id="UP000792457">
    <property type="component" value="Unassembled WGS sequence"/>
</dbReference>
<accession>A0A8K0KLC7</accession>
<sequence length="252" mass="27983">MQEPNKGVDNGIFRRPEGVPKGVWGTHGTISIEDIPDDNKEEVIQFLMKYYMTEEPVSSVITKITPFSEKDVRTYLNDGMNDGICLYAIDKGRDNRLVGVTMIRVLSRASPNLHRNVDMSLSSAKGMLVFMKACIHDVDFFTFKTGSTEKTVDYVLEPMGLSVHPEFRKKGLAGALIKARLKLAAAVGIEGTMGIYTNSYSQRAILNYPSMKIYKEIPYSDYLVDGKAILAKLNPPHPSVKVIGGLITKEMA</sequence>
<keyword evidence="2" id="KW-1185">Reference proteome</keyword>
<dbReference type="EMBL" id="KZ308974">
    <property type="protein sequence ID" value="KAG8235961.1"/>
    <property type="molecule type" value="Genomic_DNA"/>
</dbReference>
<dbReference type="InterPro" id="IPR016181">
    <property type="entry name" value="Acyl_CoA_acyltransferase"/>
</dbReference>
<proteinExistence type="predicted"/>
<comment type="caution">
    <text evidence="1">The sequence shown here is derived from an EMBL/GenBank/DDBJ whole genome shotgun (WGS) entry which is preliminary data.</text>
</comment>
<reference evidence="1" key="2">
    <citation type="submission" date="2017-10" db="EMBL/GenBank/DDBJ databases">
        <title>Ladona fulva Genome sequencing and assembly.</title>
        <authorList>
            <person name="Murali S."/>
            <person name="Richards S."/>
            <person name="Bandaranaike D."/>
            <person name="Bellair M."/>
            <person name="Blankenburg K."/>
            <person name="Chao H."/>
            <person name="Dinh H."/>
            <person name="Doddapaneni H."/>
            <person name="Dugan-Rocha S."/>
            <person name="Elkadiri S."/>
            <person name="Gnanaolivu R."/>
            <person name="Hernandez B."/>
            <person name="Skinner E."/>
            <person name="Javaid M."/>
            <person name="Lee S."/>
            <person name="Li M."/>
            <person name="Ming W."/>
            <person name="Munidasa M."/>
            <person name="Muniz J."/>
            <person name="Nguyen L."/>
            <person name="Hughes D."/>
            <person name="Osuji N."/>
            <person name="Pu L.-L."/>
            <person name="Puazo M."/>
            <person name="Qu C."/>
            <person name="Quiroz J."/>
            <person name="Raj R."/>
            <person name="Weissenberger G."/>
            <person name="Xin Y."/>
            <person name="Zou X."/>
            <person name="Han Y."/>
            <person name="Worley K."/>
            <person name="Muzny D."/>
            <person name="Gibbs R."/>
        </authorList>
    </citation>
    <scope>NUCLEOTIDE SEQUENCE</scope>
    <source>
        <strain evidence="1">Sampled in the wild</strain>
    </source>
</reference>
<evidence type="ECO:0000313" key="2">
    <source>
        <dbReference type="Proteomes" id="UP000792457"/>
    </source>
</evidence>